<feature type="compositionally biased region" description="Basic and acidic residues" evidence="2">
    <location>
        <begin position="230"/>
        <end position="240"/>
    </location>
</feature>
<gene>
    <name evidence="4" type="ORF">Pfra01_002130700</name>
</gene>
<keyword evidence="1" id="KW-0378">Hydrolase</keyword>
<dbReference type="Proteomes" id="UP001165121">
    <property type="component" value="Unassembled WGS sequence"/>
</dbReference>
<dbReference type="InterPro" id="IPR001969">
    <property type="entry name" value="Aspartic_peptidase_AS"/>
</dbReference>
<feature type="region of interest" description="Disordered" evidence="2">
    <location>
        <begin position="1"/>
        <end position="77"/>
    </location>
</feature>
<sequence length="932" mass="105684">MAKGSSSAVPATPMPMKAGGTRGDNSSTALITPQLDSIAERSFSFDDDSMTGSDAKDDEDLNEGNYDLEEKPPAPMAVTPDTPEDAVMFAGRMWSELSNELAWPVNSTTIEQVAKDTVAFLQAMGLKATEYPSPPVLECWIPAEASAELWKWKKRLRSAFGMTKFSSRRQKNSSSAGMVTDTALVPLPHTPKKIEQGNLKPTTTGGVFSTTAGRSPYFQDSHTVTPRSAKRQERADRAADNSKATENTRRGTGKSMRRRYQADNDSSCEDEGYDGDGGVQMNEYMRQTRELTDCEQSNGTPRLEVATHRPLGQIKLFSGRRNKSENSMQWLRSFIYEMKGTRAPPNEWCMPFELSLRDGAHHWHRQLPKKTKRQWSALSEAFFKYYCSRFNQSAESRYYSAKREDKEHVCDYLNRLNGYVRNAGIQFDNGGRKARDHVRRFLVTCGDRGLERRLCHVRVRDIHELEEMITDILRIEERSSTRDNSYQHSRSRDHPRRREDRRHDDAWDNYYKKDRRDRDNDRRRDDSRNTPRISLAEASIADMLAELHCRDGRTTLNEFASARGSDHSDRSSDAGSERGSDDSGRSYEEWGDELSPDENGRYLAAANESERRAAAEGICARTDGEEGLESRTPVSTLQRPFKLGSPPTETGLVPIGLPQLAAPAIEAECIFAFVDKCEWPNDGDDISVNTTETEQERGTCLGGGERNKETQEEVKEEGPDNWILSARQEEEPRRELAKEVQLLPGERLGWWSEQKSDRRVRMRTLVNGSVNNTRTRILLDTGANVSVISEKYARKLRLRGVLGHGRCMEVQGITKGKPTTTRRASVKITLGWERVYVFELWIMDHNAGVDVVLGTDFMIPAGVRLDLFQAIAKLPNEVMIPLIKTMSMLDEPEVPQTEEGPTESMAIPGREWWEFKLRRNKPPTTTHELWIR</sequence>
<dbReference type="InterPro" id="IPR001995">
    <property type="entry name" value="Peptidase_A2_cat"/>
</dbReference>
<feature type="region of interest" description="Disordered" evidence="2">
    <location>
        <begin position="479"/>
        <end position="502"/>
    </location>
</feature>
<name>A0A9W6Y4K1_9STRA</name>
<dbReference type="CDD" id="cd00303">
    <property type="entry name" value="retropepsin_like"/>
    <property type="match status" value="1"/>
</dbReference>
<feature type="region of interest" description="Disordered" evidence="2">
    <location>
        <begin position="558"/>
        <end position="599"/>
    </location>
</feature>
<dbReference type="PROSITE" id="PS50175">
    <property type="entry name" value="ASP_PROT_RETROV"/>
    <property type="match status" value="1"/>
</dbReference>
<protein>
    <submittedName>
        <fullName evidence="4">Unnamed protein product</fullName>
    </submittedName>
</protein>
<feature type="compositionally biased region" description="Basic and acidic residues" evidence="2">
    <location>
        <begin position="490"/>
        <end position="502"/>
    </location>
</feature>
<dbReference type="InterPro" id="IPR021109">
    <property type="entry name" value="Peptidase_aspartic_dom_sf"/>
</dbReference>
<feature type="compositionally biased region" description="Polar residues" evidence="2">
    <location>
        <begin position="199"/>
        <end position="226"/>
    </location>
</feature>
<evidence type="ECO:0000256" key="2">
    <source>
        <dbReference type="SAM" id="MobiDB-lite"/>
    </source>
</evidence>
<dbReference type="Pfam" id="PF03732">
    <property type="entry name" value="Retrotrans_gag"/>
    <property type="match status" value="1"/>
</dbReference>
<evidence type="ECO:0000259" key="3">
    <source>
        <dbReference type="PROSITE" id="PS50175"/>
    </source>
</evidence>
<dbReference type="InterPro" id="IPR005162">
    <property type="entry name" value="Retrotrans_gag_dom"/>
</dbReference>
<dbReference type="PROSITE" id="PS00141">
    <property type="entry name" value="ASP_PROTEASE"/>
    <property type="match status" value="1"/>
</dbReference>
<feature type="region of interest" description="Disordered" evidence="2">
    <location>
        <begin position="690"/>
        <end position="718"/>
    </location>
</feature>
<dbReference type="AlphaFoldDB" id="A0A9W6Y4K1"/>
<feature type="compositionally biased region" description="Basic and acidic residues" evidence="2">
    <location>
        <begin position="564"/>
        <end position="588"/>
    </location>
</feature>
<organism evidence="4 5">
    <name type="scientific">Phytophthora fragariaefolia</name>
    <dbReference type="NCBI Taxonomy" id="1490495"/>
    <lineage>
        <taxon>Eukaryota</taxon>
        <taxon>Sar</taxon>
        <taxon>Stramenopiles</taxon>
        <taxon>Oomycota</taxon>
        <taxon>Peronosporomycetes</taxon>
        <taxon>Peronosporales</taxon>
        <taxon>Peronosporaceae</taxon>
        <taxon>Phytophthora</taxon>
    </lineage>
</organism>
<feature type="domain" description="Peptidase A2" evidence="3">
    <location>
        <begin position="775"/>
        <end position="790"/>
    </location>
</feature>
<dbReference type="Pfam" id="PF13650">
    <property type="entry name" value="Asp_protease_2"/>
    <property type="match status" value="1"/>
</dbReference>
<evidence type="ECO:0000313" key="5">
    <source>
        <dbReference type="Proteomes" id="UP001165121"/>
    </source>
</evidence>
<accession>A0A9W6Y4K1</accession>
<dbReference type="EMBL" id="BSXT01003042">
    <property type="protein sequence ID" value="GMF52179.1"/>
    <property type="molecule type" value="Genomic_DNA"/>
</dbReference>
<dbReference type="GO" id="GO:0004190">
    <property type="term" value="F:aspartic-type endopeptidase activity"/>
    <property type="evidence" value="ECO:0007669"/>
    <property type="project" value="InterPro"/>
</dbReference>
<dbReference type="SUPFAM" id="SSF50630">
    <property type="entry name" value="Acid proteases"/>
    <property type="match status" value="1"/>
</dbReference>
<feature type="compositionally biased region" description="Polar residues" evidence="2">
    <location>
        <begin position="23"/>
        <end position="35"/>
    </location>
</feature>
<dbReference type="Gene3D" id="2.40.70.10">
    <property type="entry name" value="Acid Proteases"/>
    <property type="match status" value="1"/>
</dbReference>
<reference evidence="4" key="1">
    <citation type="submission" date="2023-04" db="EMBL/GenBank/DDBJ databases">
        <title>Phytophthora fragariaefolia NBRC 109709.</title>
        <authorList>
            <person name="Ichikawa N."/>
            <person name="Sato H."/>
            <person name="Tonouchi N."/>
        </authorList>
    </citation>
    <scope>NUCLEOTIDE SEQUENCE</scope>
    <source>
        <strain evidence="4">NBRC 109709</strain>
    </source>
</reference>
<keyword evidence="5" id="KW-1185">Reference proteome</keyword>
<evidence type="ECO:0000313" key="4">
    <source>
        <dbReference type="EMBL" id="GMF52179.1"/>
    </source>
</evidence>
<comment type="caution">
    <text evidence="4">The sequence shown here is derived from an EMBL/GenBank/DDBJ whole genome shotgun (WGS) entry which is preliminary data.</text>
</comment>
<evidence type="ECO:0000256" key="1">
    <source>
        <dbReference type="ARBA" id="ARBA00022801"/>
    </source>
</evidence>
<dbReference type="GO" id="GO:0006508">
    <property type="term" value="P:proteolysis"/>
    <property type="evidence" value="ECO:0007669"/>
    <property type="project" value="InterPro"/>
</dbReference>
<feature type="compositionally biased region" description="Basic and acidic residues" evidence="2">
    <location>
        <begin position="705"/>
        <end position="718"/>
    </location>
</feature>
<proteinExistence type="predicted"/>
<feature type="region of interest" description="Disordered" evidence="2">
    <location>
        <begin position="624"/>
        <end position="645"/>
    </location>
</feature>
<feature type="region of interest" description="Disordered" evidence="2">
    <location>
        <begin position="189"/>
        <end position="275"/>
    </location>
</feature>